<feature type="compositionally biased region" description="Low complexity" evidence="1">
    <location>
        <begin position="164"/>
        <end position="175"/>
    </location>
</feature>
<dbReference type="OMA" id="HQIRDVN"/>
<dbReference type="PANTHER" id="PTHR33675">
    <property type="entry name" value="NUCLEAR RECEPTOR FAMILY 2 GROUP C PROTEIN"/>
    <property type="match status" value="1"/>
</dbReference>
<protein>
    <recommendedName>
        <fullName evidence="4">Holocarboxylase synthetase</fullName>
    </recommendedName>
</protein>
<evidence type="ECO:0000256" key="1">
    <source>
        <dbReference type="SAM" id="MobiDB-lite"/>
    </source>
</evidence>
<organism evidence="2 3">
    <name type="scientific">Kalanchoe fedtschenkoi</name>
    <name type="common">Lavender scallops</name>
    <name type="synonym">South American air plant</name>
    <dbReference type="NCBI Taxonomy" id="63787"/>
    <lineage>
        <taxon>Eukaryota</taxon>
        <taxon>Viridiplantae</taxon>
        <taxon>Streptophyta</taxon>
        <taxon>Embryophyta</taxon>
        <taxon>Tracheophyta</taxon>
        <taxon>Spermatophyta</taxon>
        <taxon>Magnoliopsida</taxon>
        <taxon>eudicotyledons</taxon>
        <taxon>Gunneridae</taxon>
        <taxon>Pentapetalae</taxon>
        <taxon>Saxifragales</taxon>
        <taxon>Crassulaceae</taxon>
        <taxon>Kalanchoe</taxon>
    </lineage>
</organism>
<keyword evidence="3" id="KW-1185">Reference proteome</keyword>
<dbReference type="Proteomes" id="UP000594263">
    <property type="component" value="Unplaced"/>
</dbReference>
<evidence type="ECO:0000313" key="3">
    <source>
        <dbReference type="Proteomes" id="UP000594263"/>
    </source>
</evidence>
<accession>A0A7N0T8Z4</accession>
<dbReference type="Gramene" id="Kaladp0026s0124.1.v1.1">
    <property type="protein sequence ID" value="Kaladp0026s0124.1.v1.1"/>
    <property type="gene ID" value="Kaladp0026s0124.v1.1"/>
</dbReference>
<dbReference type="InterPro" id="IPR016549">
    <property type="entry name" value="UCP009193"/>
</dbReference>
<dbReference type="EnsemblPlants" id="Kaladp0026s0124.1.v1.1">
    <property type="protein sequence ID" value="Kaladp0026s0124.1.v1.1"/>
    <property type="gene ID" value="Kaladp0026s0124.v1.1"/>
</dbReference>
<dbReference type="PANTHER" id="PTHR33675:SF1">
    <property type="entry name" value="HOLOCARBOXYLASE SYNTHETASE"/>
    <property type="match status" value="1"/>
</dbReference>
<dbReference type="AlphaFoldDB" id="A0A7N0T8Z4"/>
<proteinExistence type="predicted"/>
<feature type="region of interest" description="Disordered" evidence="1">
    <location>
        <begin position="155"/>
        <end position="197"/>
    </location>
</feature>
<evidence type="ECO:0008006" key="4">
    <source>
        <dbReference type="Google" id="ProtNLM"/>
    </source>
</evidence>
<sequence length="197" mass="21757">MGKKRKSDAARLDEVDRQMYTSFCNAANSLSQLYSHAVSQQRLSFQAGERHALEKLYQWILTQEEERSRVAPVDILAYVQNEIEYGLEDPPVSPRVPSYLNPQVAVQQNNLGAPITGPAAIRQGARPGHLDQQAKNPFLSNALSSTVCRSLQNLTTGPSCRSSPLLPTGNPNGPNQRHNRDSSPPTSNYSMDDMHAD</sequence>
<evidence type="ECO:0000313" key="2">
    <source>
        <dbReference type="EnsemblPlants" id="Kaladp0026s0124.1.v1.1"/>
    </source>
</evidence>
<name>A0A7N0T8Z4_KALFE</name>
<reference evidence="2" key="1">
    <citation type="submission" date="2021-01" db="UniProtKB">
        <authorList>
            <consortium name="EnsemblPlants"/>
        </authorList>
    </citation>
    <scope>IDENTIFICATION</scope>
</reference>
<dbReference type="PIRSF" id="PIRSF009193">
    <property type="entry name" value="UCP009193"/>
    <property type="match status" value="1"/>
</dbReference>